<accession>A0A9K3MWZ3</accession>
<name>A0A9K3MWZ3_HELAN</name>
<gene>
    <name evidence="1" type="ORF">HanXRQr2_Chr12g0552251</name>
</gene>
<dbReference type="EMBL" id="MNCJ02000327">
    <property type="protein sequence ID" value="KAF5778835.1"/>
    <property type="molecule type" value="Genomic_DNA"/>
</dbReference>
<protein>
    <submittedName>
        <fullName evidence="1">Uncharacterized protein</fullName>
    </submittedName>
</protein>
<evidence type="ECO:0000313" key="1">
    <source>
        <dbReference type="EMBL" id="KAF5778835.1"/>
    </source>
</evidence>
<dbReference type="AlphaFoldDB" id="A0A9K3MWZ3"/>
<proteinExistence type="predicted"/>
<dbReference type="InterPro" id="IPR044654">
    <property type="entry name" value="FLA15/16/17/18"/>
</dbReference>
<dbReference type="PANTHER" id="PTHR32499:SF3">
    <property type="entry name" value="FASCICLIN-LIKE ARABINOGALACTAN PROTEIN 16"/>
    <property type="match status" value="1"/>
</dbReference>
<dbReference type="Proteomes" id="UP000215914">
    <property type="component" value="Unassembled WGS sequence"/>
</dbReference>
<reference evidence="1" key="1">
    <citation type="journal article" date="2017" name="Nature">
        <title>The sunflower genome provides insights into oil metabolism, flowering and Asterid evolution.</title>
        <authorList>
            <person name="Badouin H."/>
            <person name="Gouzy J."/>
            <person name="Grassa C.J."/>
            <person name="Murat F."/>
            <person name="Staton S.E."/>
            <person name="Cottret L."/>
            <person name="Lelandais-Briere C."/>
            <person name="Owens G.L."/>
            <person name="Carrere S."/>
            <person name="Mayjonade B."/>
            <person name="Legrand L."/>
            <person name="Gill N."/>
            <person name="Kane N.C."/>
            <person name="Bowers J.E."/>
            <person name="Hubner S."/>
            <person name="Bellec A."/>
            <person name="Berard A."/>
            <person name="Berges H."/>
            <person name="Blanchet N."/>
            <person name="Boniface M.C."/>
            <person name="Brunel D."/>
            <person name="Catrice O."/>
            <person name="Chaidir N."/>
            <person name="Claudel C."/>
            <person name="Donnadieu C."/>
            <person name="Faraut T."/>
            <person name="Fievet G."/>
            <person name="Helmstetter N."/>
            <person name="King M."/>
            <person name="Knapp S.J."/>
            <person name="Lai Z."/>
            <person name="Le Paslier M.C."/>
            <person name="Lippi Y."/>
            <person name="Lorenzon L."/>
            <person name="Mandel J.R."/>
            <person name="Marage G."/>
            <person name="Marchand G."/>
            <person name="Marquand E."/>
            <person name="Bret-Mestries E."/>
            <person name="Morien E."/>
            <person name="Nambeesan S."/>
            <person name="Nguyen T."/>
            <person name="Pegot-Espagnet P."/>
            <person name="Pouilly N."/>
            <person name="Raftis F."/>
            <person name="Sallet E."/>
            <person name="Schiex T."/>
            <person name="Thomas J."/>
            <person name="Vandecasteele C."/>
            <person name="Vares D."/>
            <person name="Vear F."/>
            <person name="Vautrin S."/>
            <person name="Crespi M."/>
            <person name="Mangin B."/>
            <person name="Burke J.M."/>
            <person name="Salse J."/>
            <person name="Munos S."/>
            <person name="Vincourt P."/>
            <person name="Rieseberg L.H."/>
            <person name="Langlade N.B."/>
        </authorList>
    </citation>
    <scope>NUCLEOTIDE SEQUENCE</scope>
    <source>
        <tissue evidence="1">Leaves</tissue>
    </source>
</reference>
<dbReference type="Gramene" id="mRNA:HanXRQr2_Chr12g0552251">
    <property type="protein sequence ID" value="CDS:HanXRQr2_Chr12g0552251.1"/>
    <property type="gene ID" value="HanXRQr2_Chr12g0552251"/>
</dbReference>
<sequence>MIPEPNLFLIIKLFCEDELNNHLPMARGNTRERIINGVAKVTRPNDVIRTDWLIHGIDRLLVPRSVQEDFNRRRSLTSISAVLPEGAPVVDPRTHRLKKSATLVLEDAPPVLLVYDAMATGSSLAPAPTPGLGTGHRHFDGEKSGQRLHLIRFPPVYDVMEVVVGV</sequence>
<organism evidence="1 2">
    <name type="scientific">Helianthus annuus</name>
    <name type="common">Common sunflower</name>
    <dbReference type="NCBI Taxonomy" id="4232"/>
    <lineage>
        <taxon>Eukaryota</taxon>
        <taxon>Viridiplantae</taxon>
        <taxon>Streptophyta</taxon>
        <taxon>Embryophyta</taxon>
        <taxon>Tracheophyta</taxon>
        <taxon>Spermatophyta</taxon>
        <taxon>Magnoliopsida</taxon>
        <taxon>eudicotyledons</taxon>
        <taxon>Gunneridae</taxon>
        <taxon>Pentapetalae</taxon>
        <taxon>asterids</taxon>
        <taxon>campanulids</taxon>
        <taxon>Asterales</taxon>
        <taxon>Asteraceae</taxon>
        <taxon>Asteroideae</taxon>
        <taxon>Heliantheae alliance</taxon>
        <taxon>Heliantheae</taxon>
        <taxon>Helianthus</taxon>
    </lineage>
</organism>
<reference evidence="1" key="2">
    <citation type="submission" date="2020-06" db="EMBL/GenBank/DDBJ databases">
        <title>Helianthus annuus Genome sequencing and assembly Release 2.</title>
        <authorList>
            <person name="Gouzy J."/>
            <person name="Langlade N."/>
            <person name="Munos S."/>
        </authorList>
    </citation>
    <scope>NUCLEOTIDE SEQUENCE</scope>
    <source>
        <tissue evidence="1">Leaves</tissue>
    </source>
</reference>
<comment type="caution">
    <text evidence="1">The sequence shown here is derived from an EMBL/GenBank/DDBJ whole genome shotgun (WGS) entry which is preliminary data.</text>
</comment>
<keyword evidence="2" id="KW-1185">Reference proteome</keyword>
<dbReference type="PANTHER" id="PTHR32499">
    <property type="entry name" value="FASCICLIN-LIKE ARABINOGALACTAN PROTEIN 16"/>
    <property type="match status" value="1"/>
</dbReference>
<evidence type="ECO:0000313" key="2">
    <source>
        <dbReference type="Proteomes" id="UP000215914"/>
    </source>
</evidence>